<evidence type="ECO:0000313" key="1">
    <source>
        <dbReference type="EMBL" id="SHF67535.1"/>
    </source>
</evidence>
<accession>A0A1M5DKW1</accession>
<dbReference type="STRING" id="288992.SAMN04488522_103278"/>
<sequence>MTITMACKKQGLALFDDQSSQNSIYFPLAETATRFDFSFGYIKPDVPDTTLKIVVRAIGSVADHDRAYHLSIADSSTMKAGLDYQFMNEKFVIKAGAVADTLRIKMKRNAGMKKDSLFMYLDLKPNENFVNSLLSREEVSGGKKVTKYFTRLKVKVDDIAGIPWFWTTGKSPAASFVIAYLGTFGTNKFQTMISRYGLDVSKITAEKYIPPTTQIIGWANGMKAYLDQMTAMGTPVYETDGSLMKMGLSAK</sequence>
<proteinExistence type="predicted"/>
<evidence type="ECO:0000313" key="2">
    <source>
        <dbReference type="Proteomes" id="UP000184287"/>
    </source>
</evidence>
<dbReference type="Proteomes" id="UP000184287">
    <property type="component" value="Unassembled WGS sequence"/>
</dbReference>
<dbReference type="AlphaFoldDB" id="A0A1M5DKW1"/>
<keyword evidence="2" id="KW-1185">Reference proteome</keyword>
<evidence type="ECO:0008006" key="3">
    <source>
        <dbReference type="Google" id="ProtNLM"/>
    </source>
</evidence>
<name>A0A1M5DKW1_9SPHI</name>
<dbReference type="InterPro" id="IPR032299">
    <property type="entry name" value="DUF4843"/>
</dbReference>
<dbReference type="EMBL" id="FQUQ01000003">
    <property type="protein sequence ID" value="SHF67535.1"/>
    <property type="molecule type" value="Genomic_DNA"/>
</dbReference>
<dbReference type="Pfam" id="PF16132">
    <property type="entry name" value="DUF4843"/>
    <property type="match status" value="1"/>
</dbReference>
<reference evidence="2" key="1">
    <citation type="submission" date="2016-11" db="EMBL/GenBank/DDBJ databases">
        <authorList>
            <person name="Varghese N."/>
            <person name="Submissions S."/>
        </authorList>
    </citation>
    <scope>NUCLEOTIDE SEQUENCE [LARGE SCALE GENOMIC DNA]</scope>
    <source>
        <strain evidence="2">DSM 16990</strain>
    </source>
</reference>
<organism evidence="1 2">
    <name type="scientific">Pedobacter caeni</name>
    <dbReference type="NCBI Taxonomy" id="288992"/>
    <lineage>
        <taxon>Bacteria</taxon>
        <taxon>Pseudomonadati</taxon>
        <taxon>Bacteroidota</taxon>
        <taxon>Sphingobacteriia</taxon>
        <taxon>Sphingobacteriales</taxon>
        <taxon>Sphingobacteriaceae</taxon>
        <taxon>Pedobacter</taxon>
    </lineage>
</organism>
<protein>
    <recommendedName>
        <fullName evidence="3">DUF4843 domain-containing protein</fullName>
    </recommendedName>
</protein>
<gene>
    <name evidence="1" type="ORF">SAMN04488522_103278</name>
</gene>